<evidence type="ECO:0000313" key="2">
    <source>
        <dbReference type="EMBL" id="EKU74045.1"/>
    </source>
</evidence>
<organism evidence="2 3">
    <name type="scientific">Sphingobium yanoikuyae ATCC 51230</name>
    <dbReference type="NCBI Taxonomy" id="883163"/>
    <lineage>
        <taxon>Bacteria</taxon>
        <taxon>Pseudomonadati</taxon>
        <taxon>Pseudomonadota</taxon>
        <taxon>Alphaproteobacteria</taxon>
        <taxon>Sphingomonadales</taxon>
        <taxon>Sphingomonadaceae</taxon>
        <taxon>Sphingobium</taxon>
    </lineage>
</organism>
<reference evidence="2 3" key="1">
    <citation type="submission" date="2012-09" db="EMBL/GenBank/DDBJ databases">
        <title>The Genome Sequence of Sphingobium yanoikuyae ATCC 51230.</title>
        <authorList>
            <consortium name="The Broad Institute Genome Sequencing Platform"/>
            <person name="Earl A."/>
            <person name="Ward D."/>
            <person name="Feldgarden M."/>
            <person name="Gevers D."/>
            <person name="Huys G."/>
            <person name="Walker B."/>
            <person name="Young S.K."/>
            <person name="Zeng Q."/>
            <person name="Gargeya S."/>
            <person name="Fitzgerald M."/>
            <person name="Haas B."/>
            <person name="Abouelleil A."/>
            <person name="Alvarado L."/>
            <person name="Arachchi H.M."/>
            <person name="Berlin A.M."/>
            <person name="Chapman S.B."/>
            <person name="Goldberg J."/>
            <person name="Griggs A."/>
            <person name="Gujja S."/>
            <person name="Hansen M."/>
            <person name="Howarth C."/>
            <person name="Imamovic A."/>
            <person name="Larimer J."/>
            <person name="McCowen C."/>
            <person name="Montmayeur A."/>
            <person name="Murphy C."/>
            <person name="Neiman D."/>
            <person name="Pearson M."/>
            <person name="Priest M."/>
            <person name="Roberts A."/>
            <person name="Saif S."/>
            <person name="Shea T."/>
            <person name="Sisk P."/>
            <person name="Sykes S."/>
            <person name="Wortman J."/>
            <person name="Nusbaum C."/>
            <person name="Birren B."/>
        </authorList>
    </citation>
    <scope>NUCLEOTIDE SEQUENCE [LARGE SCALE GENOMIC DNA]</scope>
    <source>
        <strain evidence="2 3">ATCC 51230</strain>
    </source>
</reference>
<proteinExistence type="predicted"/>
<dbReference type="PROSITE" id="PS51257">
    <property type="entry name" value="PROKAR_LIPOPROTEIN"/>
    <property type="match status" value="1"/>
</dbReference>
<dbReference type="PANTHER" id="PTHR34219">
    <property type="entry name" value="IRON-REGULATED INNER MEMBRANE PROTEIN-RELATED"/>
    <property type="match status" value="1"/>
</dbReference>
<dbReference type="EMBL" id="AGZU01000009">
    <property type="protein sequence ID" value="EKU74045.1"/>
    <property type="molecule type" value="Genomic_DNA"/>
</dbReference>
<sequence>MRGARRVLRLWHRCFGIGAGLWLLLLAVTGCAITFYDELDRWLNPDWRHIAQPWTDAPQLDAALANAARRLPAFTPRLIDLPDAPSHSILIVGSLARPGEGPRPAQLFADPRNGHVLGWREGGRLAFDRHHVMDTLYALHMDLMLGETMAWFLGLVALAWVLDHLPAIILAIPRLGKWRTAFQVQGRGFNLRRLFDLHRAPGVWAFPITLTLAITGLCLSWQEEMRSLVSLASPVSERLHYSLPPMSGASHAVPIDPILQQMGVQGRRIDMIQLLPHQGLYAFRAHDPRDLDGMGRLWLYVRQQDGRAAGARHDNGVSAGDHFFAWQYPLHSGKAFGLAGRIAIFCAGIATVLTAITGILLFMFRVDGRRRSREKG</sequence>
<feature type="transmembrane region" description="Helical" evidence="1">
    <location>
        <begin position="149"/>
        <end position="172"/>
    </location>
</feature>
<gene>
    <name evidence="2" type="ORF">HMPREF9718_03162</name>
</gene>
<evidence type="ECO:0008006" key="4">
    <source>
        <dbReference type="Google" id="ProtNLM"/>
    </source>
</evidence>
<keyword evidence="3" id="KW-1185">Reference proteome</keyword>
<keyword evidence="1" id="KW-1133">Transmembrane helix</keyword>
<protein>
    <recommendedName>
        <fullName evidence="4">PepSY domain-containing protein</fullName>
    </recommendedName>
</protein>
<name>K9D948_SPHYA</name>
<dbReference type="InterPro" id="IPR005625">
    <property type="entry name" value="PepSY-ass_TM"/>
</dbReference>
<comment type="caution">
    <text evidence="2">The sequence shown here is derived from an EMBL/GenBank/DDBJ whole genome shotgun (WGS) entry which is preliminary data.</text>
</comment>
<dbReference type="PATRIC" id="fig|883163.3.peg.3228"/>
<keyword evidence="1" id="KW-0812">Transmembrane</keyword>
<dbReference type="Pfam" id="PF03929">
    <property type="entry name" value="PepSY_TM"/>
    <property type="match status" value="1"/>
</dbReference>
<feature type="transmembrane region" description="Helical" evidence="1">
    <location>
        <begin position="202"/>
        <end position="222"/>
    </location>
</feature>
<evidence type="ECO:0000256" key="1">
    <source>
        <dbReference type="SAM" id="Phobius"/>
    </source>
</evidence>
<dbReference type="PANTHER" id="PTHR34219:SF5">
    <property type="entry name" value="BLR4505 PROTEIN"/>
    <property type="match status" value="1"/>
</dbReference>
<evidence type="ECO:0000313" key="3">
    <source>
        <dbReference type="Proteomes" id="UP000009887"/>
    </source>
</evidence>
<feature type="transmembrane region" description="Helical" evidence="1">
    <location>
        <begin position="342"/>
        <end position="364"/>
    </location>
</feature>
<keyword evidence="1" id="KW-0472">Membrane</keyword>
<accession>K9D948</accession>
<dbReference type="AlphaFoldDB" id="K9D948"/>
<dbReference type="HOGENOM" id="CLU_031962_4_2_5"/>
<dbReference type="Proteomes" id="UP000009887">
    <property type="component" value="Unassembled WGS sequence"/>
</dbReference>